<dbReference type="Pfam" id="PF08241">
    <property type="entry name" value="Methyltransf_11"/>
    <property type="match status" value="1"/>
</dbReference>
<evidence type="ECO:0000313" key="6">
    <source>
        <dbReference type="Proteomes" id="UP000004080"/>
    </source>
</evidence>
<dbReference type="InterPro" id="IPR029063">
    <property type="entry name" value="SAM-dependent_MTases_sf"/>
</dbReference>
<dbReference type="STRING" id="1196324.A374_02634"/>
<dbReference type="eggNOG" id="COG2226">
    <property type="taxonomic scope" value="Bacteria"/>
</dbReference>
<dbReference type="AlphaFoldDB" id="I8AN19"/>
<dbReference type="PATRIC" id="fig|1196324.3.peg.532"/>
<evidence type="ECO:0000259" key="4">
    <source>
        <dbReference type="Pfam" id="PF08241"/>
    </source>
</evidence>
<keyword evidence="3" id="KW-0808">Transferase</keyword>
<accession>I8AN19</accession>
<dbReference type="Gene3D" id="3.40.50.150">
    <property type="entry name" value="Vaccinia Virus protein VP39"/>
    <property type="match status" value="1"/>
</dbReference>
<dbReference type="GO" id="GO:0008757">
    <property type="term" value="F:S-adenosylmethionine-dependent methyltransferase activity"/>
    <property type="evidence" value="ECO:0007669"/>
    <property type="project" value="InterPro"/>
</dbReference>
<name>I8AN19_9BACL</name>
<comment type="caution">
    <text evidence="5">The sequence shown here is derived from an EMBL/GenBank/DDBJ whole genome shotgun (WGS) entry which is preliminary data.</text>
</comment>
<comment type="similarity">
    <text evidence="1">Belongs to the methyltransferase superfamily.</text>
</comment>
<protein>
    <recommendedName>
        <fullName evidence="4">Methyltransferase type 11 domain-containing protein</fullName>
    </recommendedName>
</protein>
<dbReference type="InterPro" id="IPR051052">
    <property type="entry name" value="Diverse_substrate_MTase"/>
</dbReference>
<evidence type="ECO:0000256" key="3">
    <source>
        <dbReference type="ARBA" id="ARBA00022679"/>
    </source>
</evidence>
<reference evidence="5 6" key="1">
    <citation type="journal article" date="2012" name="J. Bacteriol.">
        <title>Genome of Bacillus macauensis ZFHKF-1, a Long-Chain-Forming Bacterium.</title>
        <authorList>
            <person name="Cai L."/>
            <person name="Zhang T."/>
        </authorList>
    </citation>
    <scope>NUCLEOTIDE SEQUENCE [LARGE SCALE GENOMIC DNA]</scope>
    <source>
        <strain evidence="5 6">ZFHKF-1</strain>
    </source>
</reference>
<evidence type="ECO:0000256" key="1">
    <source>
        <dbReference type="ARBA" id="ARBA00008361"/>
    </source>
</evidence>
<dbReference type="EMBL" id="AKKV01000019">
    <property type="protein sequence ID" value="EIT87114.1"/>
    <property type="molecule type" value="Genomic_DNA"/>
</dbReference>
<dbReference type="Proteomes" id="UP000004080">
    <property type="component" value="Unassembled WGS sequence"/>
</dbReference>
<evidence type="ECO:0000256" key="2">
    <source>
        <dbReference type="ARBA" id="ARBA00022603"/>
    </source>
</evidence>
<evidence type="ECO:0000313" key="5">
    <source>
        <dbReference type="EMBL" id="EIT87114.1"/>
    </source>
</evidence>
<dbReference type="PANTHER" id="PTHR44942">
    <property type="entry name" value="METHYLTRANSF_11 DOMAIN-CONTAINING PROTEIN"/>
    <property type="match status" value="1"/>
</dbReference>
<keyword evidence="2" id="KW-0489">Methyltransferase</keyword>
<dbReference type="CDD" id="cd02440">
    <property type="entry name" value="AdoMet_MTases"/>
    <property type="match status" value="1"/>
</dbReference>
<proteinExistence type="inferred from homology"/>
<dbReference type="SUPFAM" id="SSF53335">
    <property type="entry name" value="S-adenosyl-L-methionine-dependent methyltransferases"/>
    <property type="match status" value="1"/>
</dbReference>
<feature type="domain" description="Methyltransferase type 11" evidence="4">
    <location>
        <begin position="46"/>
        <end position="142"/>
    </location>
</feature>
<keyword evidence="6" id="KW-1185">Reference proteome</keyword>
<dbReference type="InterPro" id="IPR013216">
    <property type="entry name" value="Methyltransf_11"/>
</dbReference>
<dbReference type="GO" id="GO:0032259">
    <property type="term" value="P:methylation"/>
    <property type="evidence" value="ECO:0007669"/>
    <property type="project" value="UniProtKB-KW"/>
</dbReference>
<organism evidence="5 6">
    <name type="scientific">Fictibacillus macauensis ZFHKF-1</name>
    <dbReference type="NCBI Taxonomy" id="1196324"/>
    <lineage>
        <taxon>Bacteria</taxon>
        <taxon>Bacillati</taxon>
        <taxon>Bacillota</taxon>
        <taxon>Bacilli</taxon>
        <taxon>Bacillales</taxon>
        <taxon>Fictibacillaceae</taxon>
        <taxon>Fictibacillus</taxon>
    </lineage>
</organism>
<dbReference type="PANTHER" id="PTHR44942:SF4">
    <property type="entry name" value="METHYLTRANSFERASE TYPE 11 DOMAIN-CONTAINING PROTEIN"/>
    <property type="match status" value="1"/>
</dbReference>
<gene>
    <name evidence="5" type="ORF">A374_02634</name>
</gene>
<dbReference type="RefSeq" id="WP_007200626.1">
    <property type="nucleotide sequence ID" value="NZ_AKKV01000019.1"/>
</dbReference>
<sequence>MNHKKDVKKQFGQQADHYVTSTVHANGQDLAQMVNIARPQASQTVLDVATGGGHVAKAFSPKVKKVIALDLTKKMLQAAQHFVCDTSGCTNVEFVLGDAEHLPFADETFDIVTCRIAAHHFPNVNAFLHEAHRVLRPGGQLLLIDNIAPERMEDATLYNEIEKMRDFSHYRAWPVSEWHEMTKQAGLCVETSFVFAKHLNFRSWCERMGLETDAMDAIMVKMKEAPKTWKRAFDVQEQNQQITRFTVNTLFLQARKDLRR</sequence>